<proteinExistence type="predicted"/>
<dbReference type="VEuPathDB" id="FungiDB:AeMF1_011838"/>
<name>A0A6G0XB79_9STRA</name>
<dbReference type="Proteomes" id="UP000481153">
    <property type="component" value="Unassembled WGS sequence"/>
</dbReference>
<sequence>METSFDLEAFLDEHETQKLVEFTLSSPEMTVKEEEATCKDKMVKKASVYYRERRKNEVEYLVSKKRALEAELEKLHEHKLSQEVEAKRLKLKAEEQLNLLRSAEDENSSLRDKILSQMNTLKLLESFFMSQSAICVFSHSVPTNPLYVLPREPTARHNHFRDTIAIALNEVDSVMAAKHLSPPSMPLPFVDTTVRFQPHKPNSKIEIEVIRVYEFPSVTIEQMSNALWKLIHYQVDLLIYTDPTAHAEVLETLDPDTLYTRYRCQLVQGQPLVESYSVCHRAIAEHETRIVYRCYLDDECFPSIGSSTRHDENGYLVIFTHPVTNATTVKMVSFLRPLANAANAPVGLVTEEFMSYLHDATTVGFRILQQNLNDAGVALS</sequence>
<organism evidence="2 3">
    <name type="scientific">Aphanomyces euteiches</name>
    <dbReference type="NCBI Taxonomy" id="100861"/>
    <lineage>
        <taxon>Eukaryota</taxon>
        <taxon>Sar</taxon>
        <taxon>Stramenopiles</taxon>
        <taxon>Oomycota</taxon>
        <taxon>Saprolegniomycetes</taxon>
        <taxon>Saprolegniales</taxon>
        <taxon>Verrucalvaceae</taxon>
        <taxon>Aphanomyces</taxon>
    </lineage>
</organism>
<feature type="coiled-coil region" evidence="1">
    <location>
        <begin position="58"/>
        <end position="120"/>
    </location>
</feature>
<evidence type="ECO:0000313" key="3">
    <source>
        <dbReference type="Proteomes" id="UP000481153"/>
    </source>
</evidence>
<accession>A0A6G0XB79</accession>
<reference evidence="2 3" key="1">
    <citation type="submission" date="2019-07" db="EMBL/GenBank/DDBJ databases">
        <title>Genomics analysis of Aphanomyces spp. identifies a new class of oomycete effector associated with host adaptation.</title>
        <authorList>
            <person name="Gaulin E."/>
        </authorList>
    </citation>
    <scope>NUCLEOTIDE SEQUENCE [LARGE SCALE GENOMIC DNA]</scope>
    <source>
        <strain evidence="2 3">ATCC 201684</strain>
    </source>
</reference>
<protein>
    <recommendedName>
        <fullName evidence="4">START domain-containing protein</fullName>
    </recommendedName>
</protein>
<keyword evidence="1" id="KW-0175">Coiled coil</keyword>
<dbReference type="AlphaFoldDB" id="A0A6G0XB79"/>
<evidence type="ECO:0000313" key="2">
    <source>
        <dbReference type="EMBL" id="KAF0737215.1"/>
    </source>
</evidence>
<dbReference type="EMBL" id="VJMJ01000084">
    <property type="protein sequence ID" value="KAF0737215.1"/>
    <property type="molecule type" value="Genomic_DNA"/>
</dbReference>
<evidence type="ECO:0000256" key="1">
    <source>
        <dbReference type="SAM" id="Coils"/>
    </source>
</evidence>
<keyword evidence="3" id="KW-1185">Reference proteome</keyword>
<comment type="caution">
    <text evidence="2">The sequence shown here is derived from an EMBL/GenBank/DDBJ whole genome shotgun (WGS) entry which is preliminary data.</text>
</comment>
<gene>
    <name evidence="2" type="ORF">Ae201684_006394</name>
</gene>
<evidence type="ECO:0008006" key="4">
    <source>
        <dbReference type="Google" id="ProtNLM"/>
    </source>
</evidence>